<proteinExistence type="predicted"/>
<dbReference type="RefSeq" id="WP_161256179.1">
    <property type="nucleotide sequence ID" value="NZ_WXEY01000004.1"/>
</dbReference>
<name>A0A845L2G3_9FIRM</name>
<dbReference type="Proteomes" id="UP000463470">
    <property type="component" value="Unassembled WGS sequence"/>
</dbReference>
<dbReference type="AlphaFoldDB" id="A0A845L2G3"/>
<organism evidence="3 4">
    <name type="scientific">Heliomicrobium undosum</name>
    <dbReference type="NCBI Taxonomy" id="121734"/>
    <lineage>
        <taxon>Bacteria</taxon>
        <taxon>Bacillati</taxon>
        <taxon>Bacillota</taxon>
        <taxon>Clostridia</taxon>
        <taxon>Eubacteriales</taxon>
        <taxon>Heliobacteriaceae</taxon>
        <taxon>Heliomicrobium</taxon>
    </lineage>
</organism>
<comment type="caution">
    <text evidence="3">The sequence shown here is derived from an EMBL/GenBank/DDBJ whole genome shotgun (WGS) entry which is preliminary data.</text>
</comment>
<dbReference type="PANTHER" id="PTHR31302:SF0">
    <property type="entry name" value="TRANSMEMBRANE PROTEIN WITH METALLOPHOSPHOESTERASE DOMAIN"/>
    <property type="match status" value="1"/>
</dbReference>
<sequence>MAIIFALYGLLHYWIGLRGWQAFGHWVPAGQGWTYWATLVLLAAAYPLGRITEGKLPALLTEAMIRLGAYWLGALIYIVLLLGAVEAVLGLNRLLHFLPQHWLAAPQAAARAGMVAVALIAAIVAYGAWNARNPEVVRYEATIAKDAGEMKELKVAVVSDLHLGLLVHNGRLTRMVELVQAMEPDLVLLPGDVIDEDPGAFSEQEMQKTFGRLKPPLGIYAVPGNHEYIGGKWEEIFTHLEASGVRVLRDETVTVGGAVTIVGRDDLSRGRFTGEPRKELDELMARVNRAQPVLLMDHQPFHLEEAENQGVDVQLSGHTHRGQLFPGSLITGRLYENDWGLSTRGAMTAVVSSGFGTWGPPIRVGSRAEVVELKIRFTGPAGGGALPLSADKQ</sequence>
<reference evidence="3 4" key="1">
    <citation type="submission" date="2020-01" db="EMBL/GenBank/DDBJ databases">
        <title>Whole-genome sequence of Heliobacterium undosum DSM 13378.</title>
        <authorList>
            <person name="Kyndt J.A."/>
            <person name="Meyer T.E."/>
        </authorList>
    </citation>
    <scope>NUCLEOTIDE SEQUENCE [LARGE SCALE GENOMIC DNA]</scope>
    <source>
        <strain evidence="3 4">DSM 13378</strain>
    </source>
</reference>
<dbReference type="PANTHER" id="PTHR31302">
    <property type="entry name" value="TRANSMEMBRANE PROTEIN WITH METALLOPHOSPHOESTERASE DOMAIN-RELATED"/>
    <property type="match status" value="1"/>
</dbReference>
<evidence type="ECO:0000259" key="2">
    <source>
        <dbReference type="Pfam" id="PF00149"/>
    </source>
</evidence>
<dbReference type="InterPro" id="IPR029052">
    <property type="entry name" value="Metallo-depent_PP-like"/>
</dbReference>
<feature type="transmembrane region" description="Helical" evidence="1">
    <location>
        <begin position="109"/>
        <end position="129"/>
    </location>
</feature>
<dbReference type="InterPro" id="IPR051158">
    <property type="entry name" value="Metallophosphoesterase_sf"/>
</dbReference>
<dbReference type="SUPFAM" id="SSF56300">
    <property type="entry name" value="Metallo-dependent phosphatases"/>
    <property type="match status" value="1"/>
</dbReference>
<evidence type="ECO:0000256" key="1">
    <source>
        <dbReference type="SAM" id="Phobius"/>
    </source>
</evidence>
<feature type="transmembrane region" description="Helical" evidence="1">
    <location>
        <begin position="33"/>
        <end position="49"/>
    </location>
</feature>
<keyword evidence="1" id="KW-0812">Transmembrane</keyword>
<dbReference type="Gene3D" id="3.60.21.10">
    <property type="match status" value="1"/>
</dbReference>
<keyword evidence="1" id="KW-0472">Membrane</keyword>
<accession>A0A845L2G3</accession>
<dbReference type="Pfam" id="PF00149">
    <property type="entry name" value="Metallophos"/>
    <property type="match status" value="1"/>
</dbReference>
<dbReference type="CDD" id="cd07385">
    <property type="entry name" value="MPP_YkuE_C"/>
    <property type="match status" value="1"/>
</dbReference>
<keyword evidence="1" id="KW-1133">Transmembrane helix</keyword>
<feature type="domain" description="Calcineurin-like phosphoesterase" evidence="2">
    <location>
        <begin position="153"/>
        <end position="321"/>
    </location>
</feature>
<evidence type="ECO:0000313" key="3">
    <source>
        <dbReference type="EMBL" id="MZP29195.1"/>
    </source>
</evidence>
<dbReference type="InterPro" id="IPR004843">
    <property type="entry name" value="Calcineurin-like_PHP"/>
</dbReference>
<dbReference type="OrthoDB" id="9780884at2"/>
<dbReference type="EMBL" id="WXEY01000004">
    <property type="protein sequence ID" value="MZP29195.1"/>
    <property type="molecule type" value="Genomic_DNA"/>
</dbReference>
<dbReference type="GO" id="GO:0016787">
    <property type="term" value="F:hydrolase activity"/>
    <property type="evidence" value="ECO:0007669"/>
    <property type="project" value="InterPro"/>
</dbReference>
<keyword evidence="4" id="KW-1185">Reference proteome</keyword>
<protein>
    <submittedName>
        <fullName evidence="3">Metallophosphoesterase</fullName>
    </submittedName>
</protein>
<feature type="transmembrane region" description="Helical" evidence="1">
    <location>
        <begin position="69"/>
        <end position="89"/>
    </location>
</feature>
<evidence type="ECO:0000313" key="4">
    <source>
        <dbReference type="Proteomes" id="UP000463470"/>
    </source>
</evidence>
<gene>
    <name evidence="3" type="ORF">GTO91_05670</name>
</gene>